<dbReference type="OrthoDB" id="9770452at2"/>
<dbReference type="PIRSF" id="PIRSF000138">
    <property type="entry name" value="Al-hdrx_acd_dh"/>
    <property type="match status" value="1"/>
</dbReference>
<accession>A0A6N7Z902</accession>
<evidence type="ECO:0000256" key="4">
    <source>
        <dbReference type="ARBA" id="ARBA00023002"/>
    </source>
</evidence>
<feature type="active site" description="Proton acceptor" evidence="6">
    <location>
        <position position="239"/>
    </location>
</feature>
<feature type="binding site" evidence="7">
    <location>
        <position position="242"/>
    </location>
    <ligand>
        <name>glyoxylate</name>
        <dbReference type="ChEBI" id="CHEBI:36655"/>
    </ligand>
</feature>
<evidence type="ECO:0000256" key="2">
    <source>
        <dbReference type="ARBA" id="ARBA00022630"/>
    </source>
</evidence>
<sequence length="346" mass="36306">MTSTLPLTLPEFAERAAEVLPDGVLRYFAGAAGDEITLADNVVAWQRLALRQRVLVDVSKRDLSVEILGVRRPHPVIMAPMAWQTLANPGGEIAAAQGIGAAGGIYTMSCWASQHADDVAAQAADTTRWMHIHIFPDRDITQRLVDRAVRGGFEALVLTADQPVAGRRDRSMRAQFARPGSPNLADLAPGSLEPAQTWEDVAELVTSSPLPVIVKGLLEPGDAELAIQAGAAGIVVSNHGARQLDTVLSTASALPAVVEQVAGRVDVLVDGGIRRGSDIVKALALGADAVLIGRPLLWGLAVGGADGVRHSVELYLKELDIALAVLGVTSAAELEPSIVLPAPWSA</sequence>
<evidence type="ECO:0000313" key="9">
    <source>
        <dbReference type="EMBL" id="MTD57586.1"/>
    </source>
</evidence>
<feature type="binding site" evidence="7">
    <location>
        <position position="215"/>
    </location>
    <ligand>
        <name>FMN</name>
        <dbReference type="ChEBI" id="CHEBI:58210"/>
    </ligand>
</feature>
<evidence type="ECO:0000256" key="3">
    <source>
        <dbReference type="ARBA" id="ARBA00022643"/>
    </source>
</evidence>
<keyword evidence="4" id="KW-0560">Oxidoreductase</keyword>
<dbReference type="InterPro" id="IPR012133">
    <property type="entry name" value="Alpha-hydoxy_acid_DH_FMN"/>
</dbReference>
<dbReference type="Proteomes" id="UP000440096">
    <property type="component" value="Unassembled WGS sequence"/>
</dbReference>
<evidence type="ECO:0000313" key="10">
    <source>
        <dbReference type="Proteomes" id="UP000440096"/>
    </source>
</evidence>
<evidence type="ECO:0000256" key="7">
    <source>
        <dbReference type="PIRSR" id="PIRSR000138-2"/>
    </source>
</evidence>
<gene>
    <name evidence="9" type="ORF">GKO32_26955</name>
</gene>
<keyword evidence="3 7" id="KW-0288">FMN</keyword>
<keyword evidence="10" id="KW-1185">Reference proteome</keyword>
<dbReference type="RefSeq" id="WP_154759715.1">
    <property type="nucleotide sequence ID" value="NZ_WMBA01000051.1"/>
</dbReference>
<feature type="binding site" evidence="7">
    <location>
        <position position="159"/>
    </location>
    <ligand>
        <name>FMN</name>
        <dbReference type="ChEBI" id="CHEBI:58210"/>
    </ligand>
</feature>
<dbReference type="InterPro" id="IPR000262">
    <property type="entry name" value="FMN-dep_DH"/>
</dbReference>
<reference evidence="9 10" key="1">
    <citation type="submission" date="2019-11" db="EMBL/GenBank/DDBJ databases">
        <title>Draft genome of Amycolatopsis RM579.</title>
        <authorList>
            <person name="Duangmal K."/>
            <person name="Mingma R."/>
        </authorList>
    </citation>
    <scope>NUCLEOTIDE SEQUENCE [LARGE SCALE GENOMIC DNA]</scope>
    <source>
        <strain evidence="9 10">RM579</strain>
    </source>
</reference>
<proteinExistence type="inferred from homology"/>
<dbReference type="Pfam" id="PF01070">
    <property type="entry name" value="FMN_dh"/>
    <property type="match status" value="1"/>
</dbReference>
<comment type="cofactor">
    <cofactor evidence="1">
        <name>FMN</name>
        <dbReference type="ChEBI" id="CHEBI:58210"/>
    </cofactor>
</comment>
<dbReference type="PROSITE" id="PS00557">
    <property type="entry name" value="FMN_HYDROXY_ACID_DH_1"/>
    <property type="match status" value="1"/>
</dbReference>
<dbReference type="AlphaFoldDB" id="A0A6N7Z902"/>
<evidence type="ECO:0000256" key="5">
    <source>
        <dbReference type="ARBA" id="ARBA00024042"/>
    </source>
</evidence>
<feature type="binding site" evidence="7">
    <location>
        <position position="239"/>
    </location>
    <ligand>
        <name>glyoxylate</name>
        <dbReference type="ChEBI" id="CHEBI:36655"/>
    </ligand>
</feature>
<name>A0A6N7Z902_9PSEU</name>
<dbReference type="PANTHER" id="PTHR10578:SF107">
    <property type="entry name" value="2-HYDROXYACID OXIDASE 1"/>
    <property type="match status" value="1"/>
</dbReference>
<dbReference type="SUPFAM" id="SSF51395">
    <property type="entry name" value="FMN-linked oxidoreductases"/>
    <property type="match status" value="1"/>
</dbReference>
<dbReference type="InterPro" id="IPR008259">
    <property type="entry name" value="FMN_hydac_DH_AS"/>
</dbReference>
<organism evidence="9 10">
    <name type="scientific">Amycolatopsis pithecellobii</name>
    <dbReference type="NCBI Taxonomy" id="664692"/>
    <lineage>
        <taxon>Bacteria</taxon>
        <taxon>Bacillati</taxon>
        <taxon>Actinomycetota</taxon>
        <taxon>Actinomycetes</taxon>
        <taxon>Pseudonocardiales</taxon>
        <taxon>Pseudonocardiaceae</taxon>
        <taxon>Amycolatopsis</taxon>
    </lineage>
</organism>
<dbReference type="InterPro" id="IPR013785">
    <property type="entry name" value="Aldolase_TIM"/>
</dbReference>
<feature type="binding site" evidence="7">
    <location>
        <begin position="80"/>
        <end position="82"/>
    </location>
    <ligand>
        <name>FMN</name>
        <dbReference type="ChEBI" id="CHEBI:58210"/>
    </ligand>
</feature>
<evidence type="ECO:0000256" key="1">
    <source>
        <dbReference type="ARBA" id="ARBA00001917"/>
    </source>
</evidence>
<feature type="binding site" evidence="7">
    <location>
        <begin position="293"/>
        <end position="294"/>
    </location>
    <ligand>
        <name>FMN</name>
        <dbReference type="ChEBI" id="CHEBI:58210"/>
    </ligand>
</feature>
<dbReference type="PROSITE" id="PS51349">
    <property type="entry name" value="FMN_HYDROXY_ACID_DH_2"/>
    <property type="match status" value="1"/>
</dbReference>
<comment type="similarity">
    <text evidence="5">Belongs to the FMN-dependent alpha-hydroxy acid dehydrogenase family.</text>
</comment>
<comment type="caution">
    <text evidence="9">The sequence shown here is derived from an EMBL/GenBank/DDBJ whole genome shotgun (WGS) entry which is preliminary data.</text>
</comment>
<evidence type="ECO:0000256" key="6">
    <source>
        <dbReference type="PIRSR" id="PIRSR000138-1"/>
    </source>
</evidence>
<feature type="binding site" evidence="7">
    <location>
        <position position="237"/>
    </location>
    <ligand>
        <name>FMN</name>
        <dbReference type="ChEBI" id="CHEBI:58210"/>
    </ligand>
</feature>
<dbReference type="InterPro" id="IPR037396">
    <property type="entry name" value="FMN_HAD"/>
</dbReference>
<feature type="binding site" evidence="7">
    <location>
        <position position="168"/>
    </location>
    <ligand>
        <name>glyoxylate</name>
        <dbReference type="ChEBI" id="CHEBI:36655"/>
    </ligand>
</feature>
<dbReference type="GO" id="GO:0016491">
    <property type="term" value="F:oxidoreductase activity"/>
    <property type="evidence" value="ECO:0007669"/>
    <property type="project" value="UniProtKB-KW"/>
</dbReference>
<evidence type="ECO:0000259" key="8">
    <source>
        <dbReference type="PROSITE" id="PS51349"/>
    </source>
</evidence>
<feature type="binding site" evidence="7">
    <location>
        <position position="109"/>
    </location>
    <ligand>
        <name>FMN</name>
        <dbReference type="ChEBI" id="CHEBI:58210"/>
    </ligand>
</feature>
<protein>
    <submittedName>
        <fullName evidence="9">Alpha-hydroxy-acid oxidizing protein</fullName>
    </submittedName>
</protein>
<keyword evidence="2 7" id="KW-0285">Flavoprotein</keyword>
<dbReference type="EMBL" id="WMBA01000051">
    <property type="protein sequence ID" value="MTD57586.1"/>
    <property type="molecule type" value="Genomic_DNA"/>
</dbReference>
<dbReference type="Gene3D" id="3.20.20.70">
    <property type="entry name" value="Aldolase class I"/>
    <property type="match status" value="1"/>
</dbReference>
<dbReference type="PANTHER" id="PTHR10578">
    <property type="entry name" value="S -2-HYDROXY-ACID OXIDASE-RELATED"/>
    <property type="match status" value="1"/>
</dbReference>
<dbReference type="CDD" id="cd02809">
    <property type="entry name" value="alpha_hydroxyacid_oxid_FMN"/>
    <property type="match status" value="1"/>
</dbReference>
<feature type="binding site" evidence="7">
    <location>
        <position position="27"/>
    </location>
    <ligand>
        <name>glyoxylate</name>
        <dbReference type="ChEBI" id="CHEBI:36655"/>
    </ligand>
</feature>
<feature type="domain" description="FMN hydroxy acid dehydrogenase" evidence="8">
    <location>
        <begin position="1"/>
        <end position="344"/>
    </location>
</feature>
<dbReference type="GO" id="GO:0010181">
    <property type="term" value="F:FMN binding"/>
    <property type="evidence" value="ECO:0007669"/>
    <property type="project" value="InterPro"/>
</dbReference>
<feature type="binding site" evidence="7">
    <location>
        <begin position="270"/>
        <end position="274"/>
    </location>
    <ligand>
        <name>FMN</name>
        <dbReference type="ChEBI" id="CHEBI:58210"/>
    </ligand>
</feature>